<dbReference type="GeneTree" id="ENSGT00910000146993"/>
<proteinExistence type="predicted"/>
<name>A0A2K6R273_RHIRO</name>
<organism evidence="1 2">
    <name type="scientific">Rhinopithecus roxellana</name>
    <name type="common">Golden snub-nosed monkey</name>
    <name type="synonym">Pygathrix roxellana</name>
    <dbReference type="NCBI Taxonomy" id="61622"/>
    <lineage>
        <taxon>Eukaryota</taxon>
        <taxon>Metazoa</taxon>
        <taxon>Chordata</taxon>
        <taxon>Craniata</taxon>
        <taxon>Vertebrata</taxon>
        <taxon>Euteleostomi</taxon>
        <taxon>Mammalia</taxon>
        <taxon>Eutheria</taxon>
        <taxon>Euarchontoglires</taxon>
        <taxon>Primates</taxon>
        <taxon>Haplorrhini</taxon>
        <taxon>Catarrhini</taxon>
        <taxon>Cercopithecidae</taxon>
        <taxon>Colobinae</taxon>
        <taxon>Rhinopithecus</taxon>
    </lineage>
</organism>
<keyword evidence="2" id="KW-1185">Reference proteome</keyword>
<dbReference type="AlphaFoldDB" id="A0A2K6R273"/>
<evidence type="ECO:0000313" key="2">
    <source>
        <dbReference type="Proteomes" id="UP000233200"/>
    </source>
</evidence>
<evidence type="ECO:0000313" key="1">
    <source>
        <dbReference type="Ensembl" id="ENSRROP00000035153.1"/>
    </source>
</evidence>
<reference evidence="1" key="1">
    <citation type="submission" date="2025-08" db="UniProtKB">
        <authorList>
            <consortium name="Ensembl"/>
        </authorList>
    </citation>
    <scope>IDENTIFICATION</scope>
</reference>
<dbReference type="Ensembl" id="ENSRROT00000059606.1">
    <property type="protein sequence ID" value="ENSRROP00000035153.1"/>
    <property type="gene ID" value="ENSRROG00000041090.1"/>
</dbReference>
<protein>
    <submittedName>
        <fullName evidence="1">Uncharacterized protein</fullName>
    </submittedName>
</protein>
<dbReference type="OMA" id="ASCPTRH"/>
<dbReference type="Proteomes" id="UP000233200">
    <property type="component" value="Unplaced"/>
</dbReference>
<reference evidence="1" key="2">
    <citation type="submission" date="2025-09" db="UniProtKB">
        <authorList>
            <consortium name="Ensembl"/>
        </authorList>
    </citation>
    <scope>IDENTIFICATION</scope>
</reference>
<accession>A0A2K6R273</accession>
<sequence>MTPGGLFLPDHPLPQPDFLASCPTRHLKLCQCPGILAENPHQFSPTFSPGKGSCQLGTLPGRVSLKEAAHTEMSLSGQDLFPSPAHPPLQHFWLTTPCLAADNELGLPKGQICPLRVFVVAKRVLLKSCANSVRKHAKDIT</sequence>